<keyword evidence="4" id="KW-0932">Cytokinin signaling pathway</keyword>
<evidence type="ECO:0000256" key="4">
    <source>
        <dbReference type="ARBA" id="ARBA00022864"/>
    </source>
</evidence>
<dbReference type="Pfam" id="PF00249">
    <property type="entry name" value="Myb_DNA-binding"/>
    <property type="match status" value="1"/>
</dbReference>
<dbReference type="EMBL" id="WHWC01000018">
    <property type="protein sequence ID" value="KAG8365569.1"/>
    <property type="molecule type" value="Genomic_DNA"/>
</dbReference>
<evidence type="ECO:0000256" key="2">
    <source>
        <dbReference type="ARBA" id="ARBA00006015"/>
    </source>
</evidence>
<dbReference type="GO" id="GO:0005634">
    <property type="term" value="C:nucleus"/>
    <property type="evidence" value="ECO:0007669"/>
    <property type="project" value="UniProtKB-SubCell"/>
</dbReference>
<evidence type="ECO:0000256" key="7">
    <source>
        <dbReference type="ARBA" id="ARBA00023125"/>
    </source>
</evidence>
<dbReference type="SUPFAM" id="SSF46689">
    <property type="entry name" value="Homeodomain-like"/>
    <property type="match status" value="1"/>
</dbReference>
<organism evidence="16 17">
    <name type="scientific">Buddleja alternifolia</name>
    <dbReference type="NCBI Taxonomy" id="168488"/>
    <lineage>
        <taxon>Eukaryota</taxon>
        <taxon>Viridiplantae</taxon>
        <taxon>Streptophyta</taxon>
        <taxon>Embryophyta</taxon>
        <taxon>Tracheophyta</taxon>
        <taxon>Spermatophyta</taxon>
        <taxon>Magnoliopsida</taxon>
        <taxon>eudicotyledons</taxon>
        <taxon>Gunneridae</taxon>
        <taxon>Pentapetalae</taxon>
        <taxon>asterids</taxon>
        <taxon>lamiids</taxon>
        <taxon>Lamiales</taxon>
        <taxon>Scrophulariaceae</taxon>
        <taxon>Buddlejeae</taxon>
        <taxon>Buddleja</taxon>
    </lineage>
</organism>
<keyword evidence="6 11" id="KW-0805">Transcription regulation</keyword>
<gene>
    <name evidence="16" type="ORF">BUALT_Bualt18G0119100</name>
</gene>
<evidence type="ECO:0000256" key="6">
    <source>
        <dbReference type="ARBA" id="ARBA00023015"/>
    </source>
</evidence>
<comment type="subcellular location">
    <subcellularLocation>
        <location evidence="1 11">Nucleus</location>
    </subcellularLocation>
</comment>
<keyword evidence="3" id="KW-0597">Phosphoprotein</keyword>
<dbReference type="PROSITE" id="PS51294">
    <property type="entry name" value="HTH_MYB"/>
    <property type="match status" value="1"/>
</dbReference>
<dbReference type="InterPro" id="IPR011006">
    <property type="entry name" value="CheY-like_superfamily"/>
</dbReference>
<sequence>MKVEENNDEFPAGMKVLVVDDNPQILETQLCECQYHVISTSSTITTMDILLENKNNFDLAIINVDMPNVDGFTLLQYVGLQMDLPVIMLSSHSDKELIMKGITHGACDYLIKPVRIEELNKIWQHVARRKKLNFNKRKTSEKSDGEAEALQEELNVDHNNKPNKKRKEENNEESNEDDEKRQHFDQVSSTNNKKTRLVWTRELHHKFVEAVNRLGVEKAVPKRILEIMNDKRLSRENVASHLQKYRLSLKKYSGGATHQANMGYGSSYPPTRALTRLNTPSEMNLYALSSPGIIQWHQPSDHDLIHTVDHHTLIQEKETFANWSSTSADSLTHDFSSKLQSFDGCNNGFPRSVQPISFCHDQAPSSGFSDNNTPTSNLSNQTFFPGNSFGVPHQEVDDQFFHGLDQFHANDEVFKFVGKHEGDLH</sequence>
<comment type="caution">
    <text evidence="16">The sequence shown here is derived from an EMBL/GenBank/DDBJ whole genome shotgun (WGS) entry which is preliminary data.</text>
</comment>
<evidence type="ECO:0000256" key="8">
    <source>
        <dbReference type="ARBA" id="ARBA00023159"/>
    </source>
</evidence>
<dbReference type="SUPFAM" id="SSF52172">
    <property type="entry name" value="CheY-like"/>
    <property type="match status" value="1"/>
</dbReference>
<comment type="function">
    <text evidence="11">Transcriptional activator that binds specific DNA sequence.</text>
</comment>
<dbReference type="PROSITE" id="PS50110">
    <property type="entry name" value="RESPONSE_REGULATORY"/>
    <property type="match status" value="1"/>
</dbReference>
<dbReference type="NCBIfam" id="TIGR01557">
    <property type="entry name" value="myb_SHAQKYF"/>
    <property type="match status" value="1"/>
</dbReference>
<proteinExistence type="inferred from homology"/>
<evidence type="ECO:0000256" key="10">
    <source>
        <dbReference type="ARBA" id="ARBA00023242"/>
    </source>
</evidence>
<feature type="region of interest" description="Disordered" evidence="13">
    <location>
        <begin position="137"/>
        <end position="191"/>
    </location>
</feature>
<evidence type="ECO:0000259" key="15">
    <source>
        <dbReference type="PROSITE" id="PS51294"/>
    </source>
</evidence>
<dbReference type="InterPro" id="IPR001005">
    <property type="entry name" value="SANT/Myb"/>
</dbReference>
<comment type="similarity">
    <text evidence="2">Belongs to the ARR family. Type-B subfamily.</text>
</comment>
<dbReference type="CDD" id="cd17584">
    <property type="entry name" value="REC_typeB_ARR-like"/>
    <property type="match status" value="1"/>
</dbReference>
<dbReference type="InterPro" id="IPR006447">
    <property type="entry name" value="Myb_dom_plants"/>
</dbReference>
<feature type="domain" description="HTH myb-type" evidence="15">
    <location>
        <begin position="191"/>
        <end position="250"/>
    </location>
</feature>
<evidence type="ECO:0000259" key="14">
    <source>
        <dbReference type="PROSITE" id="PS50110"/>
    </source>
</evidence>
<evidence type="ECO:0000256" key="13">
    <source>
        <dbReference type="SAM" id="MobiDB-lite"/>
    </source>
</evidence>
<keyword evidence="10 11" id="KW-0539">Nucleus</keyword>
<dbReference type="FunFam" id="1.10.10.60:FF:000007">
    <property type="entry name" value="Two-component response regulator"/>
    <property type="match status" value="1"/>
</dbReference>
<feature type="domain" description="Response regulatory" evidence="14">
    <location>
        <begin position="15"/>
        <end position="127"/>
    </location>
</feature>
<dbReference type="PANTHER" id="PTHR43874">
    <property type="entry name" value="TWO-COMPONENT RESPONSE REGULATOR"/>
    <property type="match status" value="1"/>
</dbReference>
<dbReference type="Gene3D" id="1.10.10.60">
    <property type="entry name" value="Homeodomain-like"/>
    <property type="match status" value="1"/>
</dbReference>
<accession>A0AAV6WCY9</accession>
<dbReference type="PIRSF" id="PIRSF036392">
    <property type="entry name" value="RR_ARR_type-B"/>
    <property type="match status" value="1"/>
</dbReference>
<keyword evidence="17" id="KW-1185">Reference proteome</keyword>
<dbReference type="InterPro" id="IPR017053">
    <property type="entry name" value="Response_reg_B-typ_pln"/>
</dbReference>
<keyword evidence="9 11" id="KW-0804">Transcription</keyword>
<keyword evidence="8 11" id="KW-0010">Activator</keyword>
<evidence type="ECO:0000256" key="9">
    <source>
        <dbReference type="ARBA" id="ARBA00023163"/>
    </source>
</evidence>
<evidence type="ECO:0000256" key="12">
    <source>
        <dbReference type="PROSITE-ProRule" id="PRU00169"/>
    </source>
</evidence>
<dbReference type="GO" id="GO:0003700">
    <property type="term" value="F:DNA-binding transcription factor activity"/>
    <property type="evidence" value="ECO:0007669"/>
    <property type="project" value="UniProtKB-UniRule"/>
</dbReference>
<dbReference type="GO" id="GO:0000160">
    <property type="term" value="P:phosphorelay signal transduction system"/>
    <property type="evidence" value="ECO:0007669"/>
    <property type="project" value="UniProtKB-KW"/>
</dbReference>
<keyword evidence="7 11" id="KW-0238">DNA-binding</keyword>
<evidence type="ECO:0000313" key="17">
    <source>
        <dbReference type="Proteomes" id="UP000826271"/>
    </source>
</evidence>
<dbReference type="SMART" id="SM00448">
    <property type="entry name" value="REC"/>
    <property type="match status" value="1"/>
</dbReference>
<evidence type="ECO:0000256" key="5">
    <source>
        <dbReference type="ARBA" id="ARBA00023012"/>
    </source>
</evidence>
<dbReference type="GO" id="GO:0009736">
    <property type="term" value="P:cytokinin-activated signaling pathway"/>
    <property type="evidence" value="ECO:0007669"/>
    <property type="project" value="UniProtKB-KW"/>
</dbReference>
<dbReference type="Pfam" id="PF00072">
    <property type="entry name" value="Response_reg"/>
    <property type="match status" value="1"/>
</dbReference>
<dbReference type="InterPro" id="IPR009057">
    <property type="entry name" value="Homeodomain-like_sf"/>
</dbReference>
<dbReference type="GO" id="GO:0003677">
    <property type="term" value="F:DNA binding"/>
    <property type="evidence" value="ECO:0007669"/>
    <property type="project" value="UniProtKB-KW"/>
</dbReference>
<evidence type="ECO:0000256" key="3">
    <source>
        <dbReference type="ARBA" id="ARBA00022553"/>
    </source>
</evidence>
<dbReference type="Proteomes" id="UP000826271">
    <property type="component" value="Unassembled WGS sequence"/>
</dbReference>
<dbReference type="PANTHER" id="PTHR43874:SF7">
    <property type="entry name" value="TWO-COMPONENT RESPONSE REGULATOR ARR10"/>
    <property type="match status" value="1"/>
</dbReference>
<evidence type="ECO:0000313" key="16">
    <source>
        <dbReference type="EMBL" id="KAG8365569.1"/>
    </source>
</evidence>
<comment type="caution">
    <text evidence="12">Lacks conserved residue(s) required for the propagation of feature annotation.</text>
</comment>
<reference evidence="16" key="1">
    <citation type="submission" date="2019-10" db="EMBL/GenBank/DDBJ databases">
        <authorList>
            <person name="Zhang R."/>
            <person name="Pan Y."/>
            <person name="Wang J."/>
            <person name="Ma R."/>
            <person name="Yu S."/>
        </authorList>
    </citation>
    <scope>NUCLEOTIDE SEQUENCE</scope>
    <source>
        <strain evidence="16">LA-IB0</strain>
        <tissue evidence="16">Leaf</tissue>
    </source>
</reference>
<name>A0AAV6WCY9_9LAMI</name>
<keyword evidence="5 11" id="KW-0902">Two-component regulatory system</keyword>
<dbReference type="InterPro" id="IPR045279">
    <property type="entry name" value="ARR-like"/>
</dbReference>
<evidence type="ECO:0000256" key="11">
    <source>
        <dbReference type="PIRNR" id="PIRNR036392"/>
    </source>
</evidence>
<dbReference type="Gene3D" id="3.40.50.2300">
    <property type="match status" value="1"/>
</dbReference>
<evidence type="ECO:0000256" key="1">
    <source>
        <dbReference type="ARBA" id="ARBA00004123"/>
    </source>
</evidence>
<protein>
    <recommendedName>
        <fullName evidence="11">Two-component response regulator</fullName>
    </recommendedName>
</protein>
<dbReference type="InterPro" id="IPR001789">
    <property type="entry name" value="Sig_transdc_resp-reg_receiver"/>
</dbReference>
<dbReference type="AlphaFoldDB" id="A0AAV6WCY9"/>
<dbReference type="InterPro" id="IPR017930">
    <property type="entry name" value="Myb_dom"/>
</dbReference>